<evidence type="ECO:0000313" key="2">
    <source>
        <dbReference type="Proteomes" id="UP001139971"/>
    </source>
</evidence>
<gene>
    <name evidence="1" type="ORF">OD750_000285</name>
</gene>
<organism evidence="1 2">
    <name type="scientific">Tahibacter soli</name>
    <dbReference type="NCBI Taxonomy" id="2983605"/>
    <lineage>
        <taxon>Bacteria</taxon>
        <taxon>Pseudomonadati</taxon>
        <taxon>Pseudomonadota</taxon>
        <taxon>Gammaproteobacteria</taxon>
        <taxon>Lysobacterales</taxon>
        <taxon>Rhodanobacteraceae</taxon>
        <taxon>Tahibacter</taxon>
    </lineage>
</organism>
<dbReference type="InterPro" id="IPR038026">
    <property type="entry name" value="MtlR-like_sf"/>
</dbReference>
<dbReference type="SUPFAM" id="SSF158668">
    <property type="entry name" value="MtlR-like"/>
    <property type="match status" value="1"/>
</dbReference>
<dbReference type="AlphaFoldDB" id="A0A9X4BHE6"/>
<evidence type="ECO:0000313" key="1">
    <source>
        <dbReference type="EMBL" id="MDC8010977.1"/>
    </source>
</evidence>
<name>A0A9X4BHE6_9GAMM</name>
<dbReference type="RefSeq" id="WP_263544398.1">
    <property type="nucleotide sequence ID" value="NZ_JAOVZO020000001.1"/>
</dbReference>
<keyword evidence="2" id="KW-1185">Reference proteome</keyword>
<dbReference type="EMBL" id="JAOVZO020000001">
    <property type="protein sequence ID" value="MDC8010977.1"/>
    <property type="molecule type" value="Genomic_DNA"/>
</dbReference>
<accession>A0A9X4BHE6</accession>
<proteinExistence type="predicted"/>
<protein>
    <recommendedName>
        <fullName evidence="3">Mannitol repressor</fullName>
    </recommendedName>
</protein>
<comment type="caution">
    <text evidence="1">The sequence shown here is derived from an EMBL/GenBank/DDBJ whole genome shotgun (WGS) entry which is preliminary data.</text>
</comment>
<dbReference type="Proteomes" id="UP001139971">
    <property type="component" value="Unassembled WGS sequence"/>
</dbReference>
<sequence length="173" mass="19440">MRGQQVYPGHPDAYAHFAQFEDAFRTESDRGVAVLSMCVIEELLNERISNIVGTHSPEMVKVLAPPGRWSVLADAATMLGLLSPAERDDLKVLIKIRNWFAHKAMESLAFDHADVIDHLSRLKIYERFQVNGPAPINPRERFLNGVAAIYLIICMRDGVPPFEQQSDLHMSAT</sequence>
<reference evidence="1" key="1">
    <citation type="submission" date="2023-02" db="EMBL/GenBank/DDBJ databases">
        <title>Tahibacter soli sp. nov. isolated from soil.</title>
        <authorList>
            <person name="Baek J.H."/>
            <person name="Lee J.K."/>
            <person name="Choi D.G."/>
            <person name="Jeon C.O."/>
        </authorList>
    </citation>
    <scope>NUCLEOTIDE SEQUENCE</scope>
    <source>
        <strain evidence="1">BL</strain>
    </source>
</reference>
<dbReference type="Gene3D" id="1.20.120.330">
    <property type="entry name" value="Nucleotidyltransferases domain 2"/>
    <property type="match status" value="1"/>
</dbReference>
<evidence type="ECO:0008006" key="3">
    <source>
        <dbReference type="Google" id="ProtNLM"/>
    </source>
</evidence>